<name>A0A4R1FSS9_9NOCA</name>
<dbReference type="RefSeq" id="WP_067445381.1">
    <property type="nucleotide sequence ID" value="NZ_SMFR01000002.1"/>
</dbReference>
<organism evidence="3 4">
    <name type="scientific">Nocardia alba</name>
    <dbReference type="NCBI Taxonomy" id="225051"/>
    <lineage>
        <taxon>Bacteria</taxon>
        <taxon>Bacillati</taxon>
        <taxon>Actinomycetota</taxon>
        <taxon>Actinomycetes</taxon>
        <taxon>Mycobacteriales</taxon>
        <taxon>Nocardiaceae</taxon>
        <taxon>Nocardia</taxon>
    </lineage>
</organism>
<dbReference type="OrthoDB" id="9805801at2"/>
<dbReference type="AlphaFoldDB" id="A0A4R1FSS9"/>
<evidence type="ECO:0000259" key="2">
    <source>
        <dbReference type="Pfam" id="PF02517"/>
    </source>
</evidence>
<comment type="caution">
    <text evidence="3">The sequence shown here is derived from an EMBL/GenBank/DDBJ whole genome shotgun (WGS) entry which is preliminary data.</text>
</comment>
<proteinExistence type="predicted"/>
<keyword evidence="1" id="KW-1133">Transmembrane helix</keyword>
<evidence type="ECO:0000256" key="1">
    <source>
        <dbReference type="SAM" id="Phobius"/>
    </source>
</evidence>
<gene>
    <name evidence="3" type="ORF">DFR71_2765</name>
</gene>
<keyword evidence="1" id="KW-0472">Membrane</keyword>
<keyword evidence="3" id="KW-0378">Hydrolase</keyword>
<evidence type="ECO:0000313" key="4">
    <source>
        <dbReference type="Proteomes" id="UP000294856"/>
    </source>
</evidence>
<feature type="transmembrane region" description="Helical" evidence="1">
    <location>
        <begin position="199"/>
        <end position="218"/>
    </location>
</feature>
<keyword evidence="3" id="KW-0645">Protease</keyword>
<dbReference type="STRING" id="1210063.GCA_001612665_00423"/>
<feature type="transmembrane region" description="Helical" evidence="1">
    <location>
        <begin position="16"/>
        <end position="36"/>
    </location>
</feature>
<protein>
    <submittedName>
        <fullName evidence="3">CAAX prenyl protease-like protein</fullName>
    </submittedName>
</protein>
<sequence length="221" mass="24736">MTVDTGRTGRKTRKTWLTAEFVTLFFVLIGLFALALRGISPLPFLLVTTVGIVIYLRRTGFDRRDFWRPEQLRPALPGILALWAISALVLTAAVTVLRPDSLFDLPRERPLIWVLVLMFYPLVSVYPQELLFRAFLFHRYAPIFGDGPRMIAASALAFGFAHFIVGNWISVLLSTAAGALFAARYRRTRSLLTTSVEHALYGILVFTVGLGDFFYHGAAAP</sequence>
<dbReference type="Pfam" id="PF02517">
    <property type="entry name" value="Rce1-like"/>
    <property type="match status" value="1"/>
</dbReference>
<feature type="transmembrane region" description="Helical" evidence="1">
    <location>
        <begin position="79"/>
        <end position="99"/>
    </location>
</feature>
<feature type="transmembrane region" description="Helical" evidence="1">
    <location>
        <begin position="111"/>
        <end position="132"/>
    </location>
</feature>
<dbReference type="GO" id="GO:0006508">
    <property type="term" value="P:proteolysis"/>
    <property type="evidence" value="ECO:0007669"/>
    <property type="project" value="UniProtKB-KW"/>
</dbReference>
<dbReference type="EMBL" id="SMFR01000002">
    <property type="protein sequence ID" value="TCJ96732.1"/>
    <property type="molecule type" value="Genomic_DNA"/>
</dbReference>
<dbReference type="GO" id="GO:0080120">
    <property type="term" value="P:CAAX-box protein maturation"/>
    <property type="evidence" value="ECO:0007669"/>
    <property type="project" value="UniProtKB-ARBA"/>
</dbReference>
<evidence type="ECO:0000313" key="3">
    <source>
        <dbReference type="EMBL" id="TCJ96732.1"/>
    </source>
</evidence>
<reference evidence="3 4" key="1">
    <citation type="submission" date="2019-03" db="EMBL/GenBank/DDBJ databases">
        <title>Genomic Encyclopedia of Type Strains, Phase IV (KMG-IV): sequencing the most valuable type-strain genomes for metagenomic binning, comparative biology and taxonomic classification.</title>
        <authorList>
            <person name="Goeker M."/>
        </authorList>
    </citation>
    <scope>NUCLEOTIDE SEQUENCE [LARGE SCALE GENOMIC DNA]</scope>
    <source>
        <strain evidence="3 4">DSM 44684</strain>
    </source>
</reference>
<keyword evidence="1" id="KW-0812">Transmembrane</keyword>
<dbReference type="InterPro" id="IPR003675">
    <property type="entry name" value="Rce1/LyrA-like_dom"/>
</dbReference>
<feature type="transmembrane region" description="Helical" evidence="1">
    <location>
        <begin position="153"/>
        <end position="179"/>
    </location>
</feature>
<accession>A0A4R1FSS9</accession>
<dbReference type="GO" id="GO:0004175">
    <property type="term" value="F:endopeptidase activity"/>
    <property type="evidence" value="ECO:0007669"/>
    <property type="project" value="UniProtKB-ARBA"/>
</dbReference>
<dbReference type="Proteomes" id="UP000294856">
    <property type="component" value="Unassembled WGS sequence"/>
</dbReference>
<feature type="domain" description="CAAX prenyl protease 2/Lysostaphin resistance protein A-like" evidence="2">
    <location>
        <begin position="113"/>
        <end position="201"/>
    </location>
</feature>
<keyword evidence="4" id="KW-1185">Reference proteome</keyword>